<name>A0ACC1C0Z2_9ROSI</name>
<comment type="caution">
    <text evidence="1">The sequence shown here is derived from an EMBL/GenBank/DDBJ whole genome shotgun (WGS) entry which is preliminary data.</text>
</comment>
<protein>
    <submittedName>
        <fullName evidence="1">Uncharacterized protein</fullName>
    </submittedName>
</protein>
<sequence length="258" mass="28680">MANKYSNDEDGKNTGDLGATTSIDQTKVVNYISPYYLHPFDHPGLIFVTNPLSESGDHYFTWRRSFMNALHSKNKAGFVDGTLKKPDVASPDFQPWIQSKKMQTIREDEKVFDILMGFDEAYSTVRSQILSVDPLPKLGRAYATAVQEEKQCAVVANCAPLIEATALLTKGRESWPKKNGNGDRGQFPPCVHCGKLNHSKEYYYQVIGYPSDWRKPGKCSNKQIRPQGNNIIDGTASSASSDVALAATVDGLVHRFRV</sequence>
<gene>
    <name evidence="1" type="ORF">Patl1_18391</name>
</gene>
<dbReference type="EMBL" id="CM047898">
    <property type="protein sequence ID" value="KAJ0105728.1"/>
    <property type="molecule type" value="Genomic_DNA"/>
</dbReference>
<dbReference type="Proteomes" id="UP001164250">
    <property type="component" value="Chromosome 2"/>
</dbReference>
<reference evidence="2" key="1">
    <citation type="journal article" date="2023" name="G3 (Bethesda)">
        <title>Genome assembly and association tests identify interacting loci associated with vigor, precocity, and sex in interspecific pistachio rootstocks.</title>
        <authorList>
            <person name="Palmer W."/>
            <person name="Jacygrad E."/>
            <person name="Sagayaradj S."/>
            <person name="Cavanaugh K."/>
            <person name="Han R."/>
            <person name="Bertier L."/>
            <person name="Beede B."/>
            <person name="Kafkas S."/>
            <person name="Golino D."/>
            <person name="Preece J."/>
            <person name="Michelmore R."/>
        </authorList>
    </citation>
    <scope>NUCLEOTIDE SEQUENCE [LARGE SCALE GENOMIC DNA]</scope>
</reference>
<accession>A0ACC1C0Z2</accession>
<evidence type="ECO:0000313" key="2">
    <source>
        <dbReference type="Proteomes" id="UP001164250"/>
    </source>
</evidence>
<keyword evidence="2" id="KW-1185">Reference proteome</keyword>
<proteinExistence type="predicted"/>
<organism evidence="1 2">
    <name type="scientific">Pistacia atlantica</name>
    <dbReference type="NCBI Taxonomy" id="434234"/>
    <lineage>
        <taxon>Eukaryota</taxon>
        <taxon>Viridiplantae</taxon>
        <taxon>Streptophyta</taxon>
        <taxon>Embryophyta</taxon>
        <taxon>Tracheophyta</taxon>
        <taxon>Spermatophyta</taxon>
        <taxon>Magnoliopsida</taxon>
        <taxon>eudicotyledons</taxon>
        <taxon>Gunneridae</taxon>
        <taxon>Pentapetalae</taxon>
        <taxon>rosids</taxon>
        <taxon>malvids</taxon>
        <taxon>Sapindales</taxon>
        <taxon>Anacardiaceae</taxon>
        <taxon>Pistacia</taxon>
    </lineage>
</organism>
<evidence type="ECO:0000313" key="1">
    <source>
        <dbReference type="EMBL" id="KAJ0105728.1"/>
    </source>
</evidence>